<dbReference type="Gene3D" id="2.150.10.10">
    <property type="entry name" value="Serralysin-like metalloprotease, C-terminal"/>
    <property type="match status" value="1"/>
</dbReference>
<sequence length="111" mass="11309">NDLMMGGAGDDVINGGAGDDLLVGGAGHDNFVFSGGGGNDVVLDFQVGEDMLSISKGINDTDISSADDVAARATQDGANTVVDLGNGDSITLNNVDVDDVQDHPDHFFNVQ</sequence>
<dbReference type="InterPro" id="IPR011049">
    <property type="entry name" value="Serralysin-like_metalloprot_C"/>
</dbReference>
<dbReference type="Proteomes" id="UP000233597">
    <property type="component" value="Unassembled WGS sequence"/>
</dbReference>
<evidence type="ECO:0000313" key="1">
    <source>
        <dbReference type="EMBL" id="PKR54541.1"/>
    </source>
</evidence>
<dbReference type="SUPFAM" id="SSF51120">
    <property type="entry name" value="beta-Roll"/>
    <property type="match status" value="1"/>
</dbReference>
<organism evidence="1 2">
    <name type="scientific">Thalassospira marina</name>
    <dbReference type="NCBI Taxonomy" id="2048283"/>
    <lineage>
        <taxon>Bacteria</taxon>
        <taxon>Pseudomonadati</taxon>
        <taxon>Pseudomonadota</taxon>
        <taxon>Alphaproteobacteria</taxon>
        <taxon>Rhodospirillales</taxon>
        <taxon>Thalassospiraceae</taxon>
        <taxon>Thalassospira</taxon>
    </lineage>
</organism>
<reference evidence="1 2" key="1">
    <citation type="submission" date="2017-09" db="EMBL/GenBank/DDBJ databases">
        <title>Biodiversity and function of Thalassospira species in the particle-attached aromatic-hydrocarbon-degrading consortia from the surface seawater of the South China Sea.</title>
        <authorList>
            <person name="Dong C."/>
            <person name="Liu R."/>
            <person name="Shao Z."/>
        </authorList>
    </citation>
    <scope>NUCLEOTIDE SEQUENCE [LARGE SCALE GENOMIC DNA]</scope>
    <source>
        <strain evidence="1 2">CSC1P2</strain>
    </source>
</reference>
<accession>A0A2N3KVD2</accession>
<gene>
    <name evidence="1" type="ORF">COO20_10375</name>
</gene>
<dbReference type="InterPro" id="IPR018511">
    <property type="entry name" value="Hemolysin-typ_Ca-bd_CS"/>
</dbReference>
<dbReference type="GO" id="GO:0005509">
    <property type="term" value="F:calcium ion binding"/>
    <property type="evidence" value="ECO:0007669"/>
    <property type="project" value="InterPro"/>
</dbReference>
<protein>
    <submittedName>
        <fullName evidence="1">Hemolysin expression modulating protein</fullName>
    </submittedName>
</protein>
<dbReference type="EMBL" id="NWTK01000005">
    <property type="protein sequence ID" value="PKR54541.1"/>
    <property type="molecule type" value="Genomic_DNA"/>
</dbReference>
<name>A0A2N3KVD2_9PROT</name>
<feature type="non-terminal residue" evidence="1">
    <location>
        <position position="1"/>
    </location>
</feature>
<proteinExistence type="predicted"/>
<dbReference type="Pfam" id="PF00353">
    <property type="entry name" value="HemolysinCabind"/>
    <property type="match status" value="2"/>
</dbReference>
<dbReference type="AlphaFoldDB" id="A0A2N3KVD2"/>
<dbReference type="InterPro" id="IPR001343">
    <property type="entry name" value="Hemolysn_Ca-bd"/>
</dbReference>
<dbReference type="PRINTS" id="PR00313">
    <property type="entry name" value="CABNDNGRPT"/>
</dbReference>
<comment type="caution">
    <text evidence="1">The sequence shown here is derived from an EMBL/GenBank/DDBJ whole genome shotgun (WGS) entry which is preliminary data.</text>
</comment>
<evidence type="ECO:0000313" key="2">
    <source>
        <dbReference type="Proteomes" id="UP000233597"/>
    </source>
</evidence>
<dbReference type="PROSITE" id="PS00330">
    <property type="entry name" value="HEMOLYSIN_CALCIUM"/>
    <property type="match status" value="1"/>
</dbReference>